<dbReference type="SUPFAM" id="SSF55961">
    <property type="entry name" value="Bet v1-like"/>
    <property type="match status" value="1"/>
</dbReference>
<dbReference type="RefSeq" id="WP_151971458.1">
    <property type="nucleotide sequence ID" value="NZ_AP019860.1"/>
</dbReference>
<dbReference type="InterPro" id="IPR010419">
    <property type="entry name" value="CO_DH_gsu"/>
</dbReference>
<dbReference type="Gene3D" id="3.30.530.20">
    <property type="match status" value="1"/>
</dbReference>
<dbReference type="PANTHER" id="PTHR38588">
    <property type="entry name" value="BLL0334 PROTEIN"/>
    <property type="match status" value="1"/>
</dbReference>
<proteinExistence type="predicted"/>
<dbReference type="EMBL" id="AP019860">
    <property type="protein sequence ID" value="BBM87438.1"/>
    <property type="molecule type" value="Genomic_DNA"/>
</dbReference>
<evidence type="ECO:0000313" key="2">
    <source>
        <dbReference type="EMBL" id="BBM87438.1"/>
    </source>
</evidence>
<accession>A0A5S9ISP1</accession>
<dbReference type="CDD" id="cd05018">
    <property type="entry name" value="CoxG"/>
    <property type="match status" value="1"/>
</dbReference>
<organism evidence="2 3">
    <name type="scientific">Uabimicrobium amorphum</name>
    <dbReference type="NCBI Taxonomy" id="2596890"/>
    <lineage>
        <taxon>Bacteria</taxon>
        <taxon>Pseudomonadati</taxon>
        <taxon>Planctomycetota</taxon>
        <taxon>Candidatus Uabimicrobiia</taxon>
        <taxon>Candidatus Uabimicrobiales</taxon>
        <taxon>Candidatus Uabimicrobiaceae</taxon>
        <taxon>Candidatus Uabimicrobium</taxon>
    </lineage>
</organism>
<reference evidence="2 3" key="1">
    <citation type="submission" date="2019-08" db="EMBL/GenBank/DDBJ databases">
        <title>Complete genome sequence of Candidatus Uab amorphum.</title>
        <authorList>
            <person name="Shiratori T."/>
            <person name="Suzuki S."/>
            <person name="Kakizawa Y."/>
            <person name="Ishida K."/>
        </authorList>
    </citation>
    <scope>NUCLEOTIDE SEQUENCE [LARGE SCALE GENOMIC DNA]</scope>
    <source>
        <strain evidence="2 3">SRT547</strain>
    </source>
</reference>
<evidence type="ECO:0000313" key="3">
    <source>
        <dbReference type="Proteomes" id="UP000326354"/>
    </source>
</evidence>
<keyword evidence="1" id="KW-0812">Transmembrane</keyword>
<feature type="transmembrane region" description="Helical" evidence="1">
    <location>
        <begin position="181"/>
        <end position="201"/>
    </location>
</feature>
<dbReference type="AlphaFoldDB" id="A0A5S9ISP1"/>
<keyword evidence="3" id="KW-1185">Reference proteome</keyword>
<sequence>MKLEGEFTFKGSREEVWDLLQDPDVLITALPGAKKMEKTEEDKYEAEMEVKVGPVSGSFSSKIQLSDKVEPESYTMVVNGKGKSGFVKGKAQISLEEKTESETLMKYAADLQVGGKLASVGQRLLDTVGKSMARQSLESMNAALEHQIDPRAKTEYIPPSQVKFAVGVAKDVAEDSVKNPMFWGILGVVGVGIAAVIWYFVK</sequence>
<dbReference type="Pfam" id="PF06240">
    <property type="entry name" value="COXG"/>
    <property type="match status" value="1"/>
</dbReference>
<dbReference type="InterPro" id="IPR023393">
    <property type="entry name" value="START-like_dom_sf"/>
</dbReference>
<dbReference type="Proteomes" id="UP000326354">
    <property type="component" value="Chromosome"/>
</dbReference>
<dbReference type="KEGG" id="uam:UABAM_05847"/>
<protein>
    <submittedName>
        <fullName evidence="2">Carbon monoxide dehydrogenase subunit G</fullName>
    </submittedName>
</protein>
<keyword evidence="1" id="KW-1133">Transmembrane helix</keyword>
<gene>
    <name evidence="2" type="ORF">UABAM_05847</name>
</gene>
<dbReference type="OrthoDB" id="9787428at2"/>
<name>A0A5S9ISP1_UABAM</name>
<dbReference type="PANTHER" id="PTHR38588:SF1">
    <property type="entry name" value="BLL0334 PROTEIN"/>
    <property type="match status" value="1"/>
</dbReference>
<evidence type="ECO:0000256" key="1">
    <source>
        <dbReference type="SAM" id="Phobius"/>
    </source>
</evidence>
<keyword evidence="1" id="KW-0472">Membrane</keyword>